<feature type="region of interest" description="Disordered" evidence="3">
    <location>
        <begin position="194"/>
        <end position="231"/>
    </location>
</feature>
<evidence type="ECO:0000256" key="3">
    <source>
        <dbReference type="SAM" id="MobiDB-lite"/>
    </source>
</evidence>
<accession>A0A563TYT0</accession>
<evidence type="ECO:0000259" key="6">
    <source>
        <dbReference type="SMART" id="SM00892"/>
    </source>
</evidence>
<dbReference type="InterPro" id="IPR020821">
    <property type="entry name" value="ENPP1-3/EXOG-like_nuc-like"/>
</dbReference>
<keyword evidence="8" id="KW-1185">Reference proteome</keyword>
<organism evidence="7 8">
    <name type="scientific">Mucilaginibacter achroorhodeus</name>
    <dbReference type="NCBI Taxonomy" id="2599294"/>
    <lineage>
        <taxon>Bacteria</taxon>
        <taxon>Pseudomonadati</taxon>
        <taxon>Bacteroidota</taxon>
        <taxon>Sphingobacteriia</taxon>
        <taxon>Sphingobacteriales</taxon>
        <taxon>Sphingobacteriaceae</taxon>
        <taxon>Mucilaginibacter</taxon>
    </lineage>
</organism>
<keyword evidence="4" id="KW-0732">Signal</keyword>
<dbReference type="AlphaFoldDB" id="A0A563TYT0"/>
<feature type="domain" description="DNA/RNA non-specific endonuclease/pyrophosphatase/phosphodiesterase" evidence="6">
    <location>
        <begin position="254"/>
        <end position="465"/>
    </location>
</feature>
<dbReference type="PANTHER" id="PTHR13966">
    <property type="entry name" value="ENDONUCLEASE RELATED"/>
    <property type="match status" value="1"/>
</dbReference>
<reference evidence="7 8" key="1">
    <citation type="submission" date="2019-07" db="EMBL/GenBank/DDBJ databases">
        <authorList>
            <person name="Kim J."/>
        </authorList>
    </citation>
    <scope>NUCLEOTIDE SEQUENCE [LARGE SCALE GENOMIC DNA]</scope>
    <source>
        <strain evidence="7 8">MJ1a</strain>
    </source>
</reference>
<keyword evidence="7" id="KW-0540">Nuclease</keyword>
<feature type="compositionally biased region" description="Gly residues" evidence="3">
    <location>
        <begin position="197"/>
        <end position="208"/>
    </location>
</feature>
<evidence type="ECO:0000259" key="5">
    <source>
        <dbReference type="SMART" id="SM00477"/>
    </source>
</evidence>
<keyword evidence="7" id="KW-0378">Hydrolase</keyword>
<keyword evidence="7" id="KW-0255">Endonuclease</keyword>
<dbReference type="OrthoDB" id="9811262at2"/>
<dbReference type="PANTHER" id="PTHR13966:SF5">
    <property type="entry name" value="ENDONUCLEASE G, MITOCHONDRIAL"/>
    <property type="match status" value="1"/>
</dbReference>
<dbReference type="SMART" id="SM00477">
    <property type="entry name" value="NUC"/>
    <property type="match status" value="1"/>
</dbReference>
<feature type="active site" description="Proton acceptor" evidence="1">
    <location>
        <position position="318"/>
    </location>
</feature>
<evidence type="ECO:0000313" key="7">
    <source>
        <dbReference type="EMBL" id="TWR24290.1"/>
    </source>
</evidence>
<evidence type="ECO:0000313" key="8">
    <source>
        <dbReference type="Proteomes" id="UP000318010"/>
    </source>
</evidence>
<feature type="domain" description="ENPP1-3/EXOG-like endonuclease/phosphodiesterase" evidence="5">
    <location>
        <begin position="255"/>
        <end position="465"/>
    </location>
</feature>
<dbReference type="SUPFAM" id="SSF54060">
    <property type="entry name" value="His-Me finger endonucleases"/>
    <property type="match status" value="1"/>
</dbReference>
<feature type="binding site" evidence="2">
    <location>
        <position position="349"/>
    </location>
    <ligand>
        <name>Mg(2+)</name>
        <dbReference type="ChEBI" id="CHEBI:18420"/>
        <note>catalytic</note>
    </ligand>
</feature>
<comment type="caution">
    <text evidence="7">The sequence shown here is derived from an EMBL/GenBank/DDBJ whole genome shotgun (WGS) entry which is preliminary data.</text>
</comment>
<evidence type="ECO:0000256" key="1">
    <source>
        <dbReference type="PIRSR" id="PIRSR640255-1"/>
    </source>
</evidence>
<dbReference type="Proteomes" id="UP000318010">
    <property type="component" value="Unassembled WGS sequence"/>
</dbReference>
<keyword evidence="2" id="KW-0479">Metal-binding</keyword>
<proteinExistence type="predicted"/>
<dbReference type="GO" id="GO:0016787">
    <property type="term" value="F:hydrolase activity"/>
    <property type="evidence" value="ECO:0007669"/>
    <property type="project" value="InterPro"/>
</dbReference>
<dbReference type="Pfam" id="PF01223">
    <property type="entry name" value="Endonuclease_NS"/>
    <property type="match status" value="1"/>
</dbReference>
<dbReference type="GO" id="GO:0004519">
    <property type="term" value="F:endonuclease activity"/>
    <property type="evidence" value="ECO:0007669"/>
    <property type="project" value="UniProtKB-KW"/>
</dbReference>
<dbReference type="PROSITE" id="PS51257">
    <property type="entry name" value="PROKAR_LIPOPROTEIN"/>
    <property type="match status" value="1"/>
</dbReference>
<dbReference type="SMART" id="SM00892">
    <property type="entry name" value="Endonuclease_NS"/>
    <property type="match status" value="1"/>
</dbReference>
<protein>
    <submittedName>
        <fullName evidence="7">DNA/RNA non-specific endonuclease</fullName>
    </submittedName>
</protein>
<dbReference type="InterPro" id="IPR044929">
    <property type="entry name" value="DNA/RNA_non-sp_Endonuclease_sf"/>
</dbReference>
<dbReference type="InterPro" id="IPR044925">
    <property type="entry name" value="His-Me_finger_sf"/>
</dbReference>
<sequence>MKFRKLLIVYLSVLVVVAGCRKDITQQPTNPGNGTETPQPPKPYKVTEDFETGSKTAYAAADVQLTTGAWTFNDALLGTLAADAKNGSKSVRLRTGDITMKFDISNLQQIKISHAKYGTDANSTWQLMISDDGGATFKQVGSDISETSTTLVADSFKVTTTKPVRFRIQKTGTTRINIDDIVFTGTGDSGIIIGTDPGTGDGDNGAGTGSAAPERGVTAGSDAQPASGDNSNLLFGNPSNAQTSVTVADNYLIDQSYYVESYSAMRGTPNWVSWHIDANTINNTAPRSDNFAGFIGLPSTFYHVESNSYQSSGFDRGHNCPSADRTSSANANAATFLMTNMIPQAPNNNQQTWANMENYLRDQVKAGNEVYVIMGSYGMGGTGSNGTFNKINGDKITVPSNVWKVAVIIPTGDNDVNRVTTSTRVIAVNTPNINTINTDWKQYRVSVRAIEQATGYNLLSALPQSVQDAVETKTDNL</sequence>
<dbReference type="GO" id="GO:0003676">
    <property type="term" value="F:nucleic acid binding"/>
    <property type="evidence" value="ECO:0007669"/>
    <property type="project" value="InterPro"/>
</dbReference>
<evidence type="ECO:0000256" key="2">
    <source>
        <dbReference type="PIRSR" id="PIRSR640255-2"/>
    </source>
</evidence>
<name>A0A563TYT0_9SPHI</name>
<feature type="chain" id="PRO_5022149466" evidence="4">
    <location>
        <begin position="19"/>
        <end position="477"/>
    </location>
</feature>
<dbReference type="InterPro" id="IPR001604">
    <property type="entry name" value="Endo_G_ENPP1-like_dom"/>
</dbReference>
<dbReference type="RefSeq" id="WP_146273167.1">
    <property type="nucleotide sequence ID" value="NZ_VOEI01000007.1"/>
</dbReference>
<dbReference type="EMBL" id="VOEI01000007">
    <property type="protein sequence ID" value="TWR24290.1"/>
    <property type="molecule type" value="Genomic_DNA"/>
</dbReference>
<dbReference type="InterPro" id="IPR040255">
    <property type="entry name" value="Non-specific_endonuclease"/>
</dbReference>
<dbReference type="CDD" id="cd00091">
    <property type="entry name" value="NUC"/>
    <property type="match status" value="1"/>
</dbReference>
<dbReference type="Gene3D" id="3.40.570.10">
    <property type="entry name" value="Extracellular Endonuclease, subunit A"/>
    <property type="match status" value="1"/>
</dbReference>
<gene>
    <name evidence="7" type="ORF">FPZ42_17575</name>
</gene>
<dbReference type="GO" id="GO:0046872">
    <property type="term" value="F:metal ion binding"/>
    <property type="evidence" value="ECO:0007669"/>
    <property type="project" value="UniProtKB-KW"/>
</dbReference>
<evidence type="ECO:0000256" key="4">
    <source>
        <dbReference type="SAM" id="SignalP"/>
    </source>
</evidence>
<feature type="signal peptide" evidence="4">
    <location>
        <begin position="1"/>
        <end position="18"/>
    </location>
</feature>